<dbReference type="EC" id="2.4.2.7" evidence="7 12"/>
<dbReference type="FunFam" id="3.40.50.2020:FF:000004">
    <property type="entry name" value="Adenine phosphoribosyltransferase"/>
    <property type="match status" value="1"/>
</dbReference>
<dbReference type="NCBIfam" id="NF002634">
    <property type="entry name" value="PRK02304.1-3"/>
    <property type="match status" value="1"/>
</dbReference>
<proteinExistence type="inferred from homology"/>
<protein>
    <recommendedName>
        <fullName evidence="7 12">Adenine phosphoribosyltransferase</fullName>
        <shortName evidence="12">APRT</shortName>
        <ecNumber evidence="7 12">2.4.2.7</ecNumber>
    </recommendedName>
</protein>
<evidence type="ECO:0000256" key="3">
    <source>
        <dbReference type="ARBA" id="ARBA00004496"/>
    </source>
</evidence>
<dbReference type="InterPro" id="IPR029057">
    <property type="entry name" value="PRTase-like"/>
</dbReference>
<feature type="domain" description="Phosphoribosyltransferase" evidence="13">
    <location>
        <begin position="50"/>
        <end position="165"/>
    </location>
</feature>
<evidence type="ECO:0000259" key="13">
    <source>
        <dbReference type="Pfam" id="PF00156"/>
    </source>
</evidence>
<comment type="subunit">
    <text evidence="6 12">Homodimer.</text>
</comment>
<dbReference type="SUPFAM" id="SSF53271">
    <property type="entry name" value="PRTase-like"/>
    <property type="match status" value="1"/>
</dbReference>
<evidence type="ECO:0000313" key="14">
    <source>
        <dbReference type="EMBL" id="EFM25329.1"/>
    </source>
</evidence>
<comment type="similarity">
    <text evidence="5 12">Belongs to the purine/pyrimidine phosphoribosyltransferase family.</text>
</comment>
<comment type="subcellular location">
    <subcellularLocation>
        <location evidence="3 12">Cytoplasm</location>
    </subcellularLocation>
</comment>
<evidence type="ECO:0000256" key="1">
    <source>
        <dbReference type="ARBA" id="ARBA00000868"/>
    </source>
</evidence>
<dbReference type="HOGENOM" id="CLU_063339_3_0_9"/>
<name>E0NLD9_9FIRM</name>
<dbReference type="Pfam" id="PF00156">
    <property type="entry name" value="Pribosyltran"/>
    <property type="match status" value="1"/>
</dbReference>
<evidence type="ECO:0000256" key="9">
    <source>
        <dbReference type="ARBA" id="ARBA00022676"/>
    </source>
</evidence>
<dbReference type="GO" id="GO:0044209">
    <property type="term" value="P:AMP salvage"/>
    <property type="evidence" value="ECO:0007669"/>
    <property type="project" value="UniProtKB-UniRule"/>
</dbReference>
<evidence type="ECO:0000256" key="11">
    <source>
        <dbReference type="ARBA" id="ARBA00022726"/>
    </source>
</evidence>
<dbReference type="InterPro" id="IPR005764">
    <property type="entry name" value="Ade_phspho_trans"/>
</dbReference>
<dbReference type="NCBIfam" id="TIGR01090">
    <property type="entry name" value="apt"/>
    <property type="match status" value="1"/>
</dbReference>
<dbReference type="GO" id="GO:0005737">
    <property type="term" value="C:cytoplasm"/>
    <property type="evidence" value="ECO:0007669"/>
    <property type="project" value="UniProtKB-SubCell"/>
</dbReference>
<dbReference type="NCBIfam" id="NF002636">
    <property type="entry name" value="PRK02304.1-5"/>
    <property type="match status" value="1"/>
</dbReference>
<evidence type="ECO:0000256" key="4">
    <source>
        <dbReference type="ARBA" id="ARBA00004659"/>
    </source>
</evidence>
<comment type="pathway">
    <text evidence="4 12">Purine metabolism; AMP biosynthesis via salvage pathway; AMP from adenine: step 1/1.</text>
</comment>
<reference evidence="14 15" key="1">
    <citation type="submission" date="2010-07" db="EMBL/GenBank/DDBJ databases">
        <authorList>
            <person name="Muzny D."/>
            <person name="Qin X."/>
            <person name="Deng J."/>
            <person name="Jiang H."/>
            <person name="Liu Y."/>
            <person name="Qu J."/>
            <person name="Song X.-Z."/>
            <person name="Zhang L."/>
            <person name="Thornton R."/>
            <person name="Coyle M."/>
            <person name="Francisco L."/>
            <person name="Jackson L."/>
            <person name="Javaid M."/>
            <person name="Korchina V."/>
            <person name="Kovar C."/>
            <person name="Mata R."/>
            <person name="Mathew T."/>
            <person name="Ngo R."/>
            <person name="Nguyen L."/>
            <person name="Nguyen N."/>
            <person name="Okwuonu G."/>
            <person name="Ongeri F."/>
            <person name="Pham C."/>
            <person name="Simmons D."/>
            <person name="Wilczek-Boney K."/>
            <person name="Hale W."/>
            <person name="Jakkamsetti A."/>
            <person name="Pham P."/>
            <person name="Ruth R."/>
            <person name="San Lucas F."/>
            <person name="Warren J."/>
            <person name="Zhang J."/>
            <person name="Zhao Z."/>
            <person name="Zhou C."/>
            <person name="Zhu D."/>
            <person name="Lee S."/>
            <person name="Bess C."/>
            <person name="Blankenburg K."/>
            <person name="Forbes L."/>
            <person name="Fu Q."/>
            <person name="Gubbala S."/>
            <person name="Hirani K."/>
            <person name="Jayaseelan J.C."/>
            <person name="Lara F."/>
            <person name="Munidasa M."/>
            <person name="Palculict T."/>
            <person name="Patil S."/>
            <person name="Pu L.-L."/>
            <person name="Saada N."/>
            <person name="Tang L."/>
            <person name="Weissenberger G."/>
            <person name="Zhu Y."/>
            <person name="Hemphill L."/>
            <person name="Shang Y."/>
            <person name="Youmans B."/>
            <person name="Ayvaz T."/>
            <person name="Ross M."/>
            <person name="Santibanez J."/>
            <person name="Aqrawi P."/>
            <person name="Gross S."/>
            <person name="Joshi V."/>
            <person name="Fowler G."/>
            <person name="Nazareth L."/>
            <person name="Reid J."/>
            <person name="Worley K."/>
            <person name="Petrosino J."/>
            <person name="Highlander S."/>
            <person name="Gibbs R."/>
        </authorList>
    </citation>
    <scope>NUCLEOTIDE SEQUENCE [LARGE SCALE GENOMIC DNA]</scope>
    <source>
        <strain evidence="14 15">ATCC BAA-1640</strain>
    </source>
</reference>
<dbReference type="InterPro" id="IPR000836">
    <property type="entry name" value="PRTase_dom"/>
</dbReference>
<dbReference type="GO" id="GO:0003999">
    <property type="term" value="F:adenine phosphoribosyltransferase activity"/>
    <property type="evidence" value="ECO:0007669"/>
    <property type="project" value="UniProtKB-UniRule"/>
</dbReference>
<dbReference type="EMBL" id="AEEH01000039">
    <property type="protein sequence ID" value="EFM25329.1"/>
    <property type="molecule type" value="Genomic_DNA"/>
</dbReference>
<organism evidence="14 15">
    <name type="scientific">Peptoniphilus duerdenii ATCC BAA-1640</name>
    <dbReference type="NCBI Taxonomy" id="862517"/>
    <lineage>
        <taxon>Bacteria</taxon>
        <taxon>Bacillati</taxon>
        <taxon>Bacillota</taxon>
        <taxon>Tissierellia</taxon>
        <taxon>Tissierellales</taxon>
        <taxon>Peptoniphilaceae</taxon>
        <taxon>Peptoniphilus</taxon>
    </lineage>
</organism>
<evidence type="ECO:0000256" key="2">
    <source>
        <dbReference type="ARBA" id="ARBA00003968"/>
    </source>
</evidence>
<dbReference type="NCBIfam" id="NF002633">
    <property type="entry name" value="PRK02304.1-2"/>
    <property type="match status" value="1"/>
</dbReference>
<evidence type="ECO:0000256" key="10">
    <source>
        <dbReference type="ARBA" id="ARBA00022679"/>
    </source>
</evidence>
<dbReference type="HAMAP" id="MF_00004">
    <property type="entry name" value="Aden_phosphoribosyltr"/>
    <property type="match status" value="1"/>
</dbReference>
<comment type="caution">
    <text evidence="14">The sequence shown here is derived from an EMBL/GenBank/DDBJ whole genome shotgun (WGS) entry which is preliminary data.</text>
</comment>
<keyword evidence="15" id="KW-1185">Reference proteome</keyword>
<keyword evidence="8 12" id="KW-0963">Cytoplasm</keyword>
<dbReference type="PANTHER" id="PTHR32315">
    <property type="entry name" value="ADENINE PHOSPHORIBOSYLTRANSFERASE"/>
    <property type="match status" value="1"/>
</dbReference>
<dbReference type="GO" id="GO:0002055">
    <property type="term" value="F:adenine binding"/>
    <property type="evidence" value="ECO:0007669"/>
    <property type="project" value="TreeGrafter"/>
</dbReference>
<comment type="function">
    <text evidence="2 12">Catalyzes a salvage reaction resulting in the formation of AMP, that is energically less costly than de novo synthesis.</text>
</comment>
<dbReference type="GO" id="GO:0006168">
    <property type="term" value="P:adenine salvage"/>
    <property type="evidence" value="ECO:0007669"/>
    <property type="project" value="InterPro"/>
</dbReference>
<dbReference type="eggNOG" id="COG0503">
    <property type="taxonomic scope" value="Bacteria"/>
</dbReference>
<evidence type="ECO:0000256" key="6">
    <source>
        <dbReference type="ARBA" id="ARBA00011738"/>
    </source>
</evidence>
<dbReference type="PANTHER" id="PTHR32315:SF3">
    <property type="entry name" value="ADENINE PHOSPHORIBOSYLTRANSFERASE"/>
    <property type="match status" value="1"/>
</dbReference>
<dbReference type="AlphaFoldDB" id="E0NLD9"/>
<evidence type="ECO:0000256" key="5">
    <source>
        <dbReference type="ARBA" id="ARBA00008391"/>
    </source>
</evidence>
<dbReference type="UniPathway" id="UPA00588">
    <property type="reaction ID" value="UER00646"/>
</dbReference>
<dbReference type="STRING" id="862517.HMPREF9225_0978"/>
<gene>
    <name evidence="12 14" type="primary">apt</name>
    <name evidence="14" type="ORF">HMPREF9225_0978</name>
</gene>
<keyword evidence="9 12" id="KW-0328">Glycosyltransferase</keyword>
<dbReference type="Gene3D" id="3.40.50.2020">
    <property type="match status" value="1"/>
</dbReference>
<accession>E0NLD9</accession>
<dbReference type="CDD" id="cd06223">
    <property type="entry name" value="PRTases_typeI"/>
    <property type="match status" value="1"/>
</dbReference>
<evidence type="ECO:0000256" key="12">
    <source>
        <dbReference type="HAMAP-Rule" id="MF_00004"/>
    </source>
</evidence>
<evidence type="ECO:0000313" key="15">
    <source>
        <dbReference type="Proteomes" id="UP000003280"/>
    </source>
</evidence>
<sequence>MIFKIQKILFCDILISGGSMDYSKYIRNLKDYPKEGIIFRDITTLLKDKDAFKGAIDELVALAPKNVDKVVGVEARGFIVGAPMAFHMGAGFVPVRKPGKLPYKKIEVSYELEYGTDKIEIHEDAISSGEKVIIVDDLLATGGTSKATIDLVERLGGKVEALVFLVELTDLPGREVLKGYDVRSLIKY</sequence>
<keyword evidence="11 12" id="KW-0660">Purine salvage</keyword>
<keyword evidence="10 12" id="KW-0808">Transferase</keyword>
<dbReference type="GO" id="GO:0006166">
    <property type="term" value="P:purine ribonucleoside salvage"/>
    <property type="evidence" value="ECO:0007669"/>
    <property type="project" value="UniProtKB-UniRule"/>
</dbReference>
<evidence type="ECO:0000256" key="7">
    <source>
        <dbReference type="ARBA" id="ARBA00011893"/>
    </source>
</evidence>
<dbReference type="InterPro" id="IPR050054">
    <property type="entry name" value="UPRTase/APRTase"/>
</dbReference>
<evidence type="ECO:0000256" key="8">
    <source>
        <dbReference type="ARBA" id="ARBA00022490"/>
    </source>
</evidence>
<comment type="catalytic activity">
    <reaction evidence="1 12">
        <text>AMP + diphosphate = 5-phospho-alpha-D-ribose 1-diphosphate + adenine</text>
        <dbReference type="Rhea" id="RHEA:16609"/>
        <dbReference type="ChEBI" id="CHEBI:16708"/>
        <dbReference type="ChEBI" id="CHEBI:33019"/>
        <dbReference type="ChEBI" id="CHEBI:58017"/>
        <dbReference type="ChEBI" id="CHEBI:456215"/>
        <dbReference type="EC" id="2.4.2.7"/>
    </reaction>
</comment>
<dbReference type="GO" id="GO:0016208">
    <property type="term" value="F:AMP binding"/>
    <property type="evidence" value="ECO:0007669"/>
    <property type="project" value="TreeGrafter"/>
</dbReference>
<dbReference type="Proteomes" id="UP000003280">
    <property type="component" value="Unassembled WGS sequence"/>
</dbReference>